<dbReference type="RefSeq" id="WP_156683025.1">
    <property type="nucleotide sequence ID" value="NZ_CABWIB010000001.1"/>
</dbReference>
<keyword evidence="4" id="KW-0564">Palmitate</keyword>
<keyword evidence="5" id="KW-0449">Lipoprotein</keyword>
<dbReference type="PANTHER" id="PTHR43649">
    <property type="entry name" value="ARABINOSE-BINDING PROTEIN-RELATED"/>
    <property type="match status" value="1"/>
</dbReference>
<evidence type="ECO:0000256" key="1">
    <source>
        <dbReference type="ARBA" id="ARBA00022475"/>
    </source>
</evidence>
<dbReference type="AlphaFoldDB" id="A0A6I8MD15"/>
<dbReference type="EMBL" id="CABWIB010000001">
    <property type="protein sequence ID" value="VWL84988.1"/>
    <property type="molecule type" value="Genomic_DNA"/>
</dbReference>
<dbReference type="InterPro" id="IPR050490">
    <property type="entry name" value="Bact_solute-bd_prot1"/>
</dbReference>
<feature type="signal peptide" evidence="6">
    <location>
        <begin position="1"/>
        <end position="19"/>
    </location>
</feature>
<dbReference type="InterPro" id="IPR006059">
    <property type="entry name" value="SBP"/>
</dbReference>
<evidence type="ECO:0000256" key="4">
    <source>
        <dbReference type="ARBA" id="ARBA00023139"/>
    </source>
</evidence>
<dbReference type="Gene3D" id="3.40.190.10">
    <property type="entry name" value="Periplasmic binding protein-like II"/>
    <property type="match status" value="2"/>
</dbReference>
<dbReference type="SUPFAM" id="SSF53850">
    <property type="entry name" value="Periplasmic binding protein-like II"/>
    <property type="match status" value="1"/>
</dbReference>
<evidence type="ECO:0000313" key="7">
    <source>
        <dbReference type="EMBL" id="VWL84988.1"/>
    </source>
</evidence>
<evidence type="ECO:0000256" key="6">
    <source>
        <dbReference type="SAM" id="SignalP"/>
    </source>
</evidence>
<reference evidence="7 8" key="1">
    <citation type="submission" date="2019-10" db="EMBL/GenBank/DDBJ databases">
        <authorList>
            <person name="Blom J."/>
        </authorList>
    </citation>
    <scope>NUCLEOTIDE SEQUENCE [LARGE SCALE GENOMIC DNA]</scope>
    <source>
        <strain evidence="7 8">ES3154-GLU</strain>
    </source>
</reference>
<evidence type="ECO:0000256" key="2">
    <source>
        <dbReference type="ARBA" id="ARBA00022729"/>
    </source>
</evidence>
<dbReference type="Proteomes" id="UP000419017">
    <property type="component" value="Unassembled WGS sequence"/>
</dbReference>
<gene>
    <name evidence="7" type="ORF">OMES3154_00260</name>
</gene>
<evidence type="ECO:0000256" key="3">
    <source>
        <dbReference type="ARBA" id="ARBA00023136"/>
    </source>
</evidence>
<sequence length="424" mass="47254">MKKKLFALLTVLSAGLLVSCGKSDSSMESEKVNVEIFQFKVEFKDQFTDLAKEYMKTHENVNINITTVGGGADYGAALKAKFVSGDEPTIFNIGGPQDVKDWESKLEDLKEASVAKLAIPSLLKGVTLNGSIYGVPYNQEGYGLIYNKEIFKKAGIDASKVKTYDELLKAVKLLDSKKDELGLNAVFAFPAKETWVTGLHLSNVFITEEFGGDIMKTFEAKNIEFKYKDQFKNVLDLQNNYSVQPTASLDYSQQVEKLFSLGKVAMIQQGNWAFGSINGVDSELAKNIGMLPIPVKGVAEGKLAVGVPMYWAVNKEKNAKEKDAAKDFLNWMYSSKEGKKYVVNEFKFIPAYKGYENEKIVDPLSMEVYKYSNKGDTLNWVFMGYPSSWGMNVLGAQIQKYVTGNATFDEVIKEAQNAWSSDRK</sequence>
<accession>A0A6I8MD15</accession>
<proteinExistence type="predicted"/>
<keyword evidence="1" id="KW-1003">Cell membrane</keyword>
<evidence type="ECO:0000256" key="5">
    <source>
        <dbReference type="ARBA" id="ARBA00023288"/>
    </source>
</evidence>
<keyword evidence="8" id="KW-1185">Reference proteome</keyword>
<name>A0A6I8MD15_9FUSO</name>
<dbReference type="Pfam" id="PF01547">
    <property type="entry name" value="SBP_bac_1"/>
    <property type="match status" value="1"/>
</dbReference>
<evidence type="ECO:0000313" key="8">
    <source>
        <dbReference type="Proteomes" id="UP000419017"/>
    </source>
</evidence>
<feature type="chain" id="PRO_5026099126" evidence="6">
    <location>
        <begin position="20"/>
        <end position="424"/>
    </location>
</feature>
<keyword evidence="3" id="KW-0472">Membrane</keyword>
<organism evidence="7 8">
    <name type="scientific">Oceanivirga miroungae</name>
    <dbReference type="NCBI Taxonomy" id="1130046"/>
    <lineage>
        <taxon>Bacteria</taxon>
        <taxon>Fusobacteriati</taxon>
        <taxon>Fusobacteriota</taxon>
        <taxon>Fusobacteriia</taxon>
        <taxon>Fusobacteriales</taxon>
        <taxon>Leptotrichiaceae</taxon>
        <taxon>Oceanivirga</taxon>
    </lineage>
</organism>
<keyword evidence="2 6" id="KW-0732">Signal</keyword>
<protein>
    <submittedName>
        <fullName evidence="7">Family 1 extracellular solute-binding protein</fullName>
    </submittedName>
</protein>
<dbReference type="PANTHER" id="PTHR43649:SF33">
    <property type="entry name" value="POLYGALACTURONAN_RHAMNOGALACTURONAN-BINDING PROTEIN YTCQ"/>
    <property type="match status" value="1"/>
</dbReference>
<dbReference type="PROSITE" id="PS51257">
    <property type="entry name" value="PROKAR_LIPOPROTEIN"/>
    <property type="match status" value="1"/>
</dbReference>